<keyword evidence="6" id="KW-0805">Transcription regulation</keyword>
<dbReference type="PANTHER" id="PTHR31571:SF2">
    <property type="entry name" value="HISTONE ACETYLTRANSFERASE RTT109"/>
    <property type="match status" value="1"/>
</dbReference>
<dbReference type="GO" id="GO:0006355">
    <property type="term" value="P:regulation of DNA-templated transcription"/>
    <property type="evidence" value="ECO:0007669"/>
    <property type="project" value="InterPro"/>
</dbReference>
<dbReference type="InterPro" id="IPR013178">
    <property type="entry name" value="Histone_AcTrfase_Rtt109/CBP"/>
</dbReference>
<evidence type="ECO:0000256" key="3">
    <source>
        <dbReference type="ARBA" id="ARBA00022679"/>
    </source>
</evidence>
<dbReference type="Proteomes" id="UP001174691">
    <property type="component" value="Unassembled WGS sequence"/>
</dbReference>
<evidence type="ECO:0000313" key="12">
    <source>
        <dbReference type="Proteomes" id="UP001174691"/>
    </source>
</evidence>
<feature type="compositionally biased region" description="Low complexity" evidence="10">
    <location>
        <begin position="534"/>
        <end position="553"/>
    </location>
</feature>
<keyword evidence="3" id="KW-0808">Transferase</keyword>
<dbReference type="EMBL" id="JANBVN010000032">
    <property type="protein sequence ID" value="KAJ9160718.1"/>
    <property type="molecule type" value="Genomic_DNA"/>
</dbReference>
<dbReference type="SMART" id="SM01250">
    <property type="entry name" value="KAT11"/>
    <property type="match status" value="1"/>
</dbReference>
<dbReference type="InterPro" id="IPR016849">
    <property type="entry name" value="Rtt109"/>
</dbReference>
<evidence type="ECO:0000256" key="1">
    <source>
        <dbReference type="ARBA" id="ARBA00004123"/>
    </source>
</evidence>
<evidence type="ECO:0000313" key="11">
    <source>
        <dbReference type="EMBL" id="KAJ9160718.1"/>
    </source>
</evidence>
<keyword evidence="7" id="KW-0804">Transcription</keyword>
<sequence>MTSTKFALSAKGDTNTKSSNTLVEKLAPLLPKGFKFGIYHLSTPPTRTEALYSAPPGERPDKTYREDHFLAVSIDVEPDKTGEQPAGAGQQGTEHRRVLVLALEVFLFTTAFSTTLFVSKADSTGYLNLLKLPKGSPSPIREISAAFVSFLVEHRQRKGIQTVVSLFARAQSQYLFPGSVDNKGKHVLDDRGLVKWWCRVLNPLIEASHDDETRQERQRKWSDVKGYLVVPGLDRYETRAFLPRDSGATVVWTLDHPLERISHYTKEYDWVPLRCLIPKFPDDPKSRFRDELDVEASKSEQDTGLWKSVKTLDQFWEMMAFRQECSSGRLTGFIWVVFDPEERKGSGTGSTVDVTPTLSFNGGPPLPLPGASAVTPQSSPSKKRIPASAESTPIKSQSGDRKERKKKKKQKKKLKGIIVPREPKIKTRQRNYLLDHPTSTAFYHWPPEGRGEKIVDETSYKRIVELLLHLDFATLDKACGSTARWISEVGVGATWGTEVTGKREIQMADSNADQGKPAAAVNDLAGLIKRNRADNGPTTDTGATGTGESATQAQHATVNVLGTGLIRKKRKDVDSANEAQAAQAAASDTSAVNVLAAGLVRKKPKVV</sequence>
<comment type="subcellular location">
    <subcellularLocation>
        <location evidence="1">Nucleus</location>
    </subcellularLocation>
</comment>
<protein>
    <recommendedName>
        <fullName evidence="2">histone acetyltransferase</fullName>
        <ecNumber evidence="2">2.3.1.48</ecNumber>
    </recommendedName>
</protein>
<accession>A0AA38SHN6</accession>
<dbReference type="EC" id="2.3.1.48" evidence="2"/>
<keyword evidence="8" id="KW-0539">Nucleus</keyword>
<gene>
    <name evidence="11" type="ORF">NKR19_g3022</name>
</gene>
<evidence type="ECO:0000256" key="10">
    <source>
        <dbReference type="SAM" id="MobiDB-lite"/>
    </source>
</evidence>
<evidence type="ECO:0000256" key="2">
    <source>
        <dbReference type="ARBA" id="ARBA00013184"/>
    </source>
</evidence>
<dbReference type="PROSITE" id="PS51728">
    <property type="entry name" value="RTT109_HAT"/>
    <property type="match status" value="1"/>
</dbReference>
<evidence type="ECO:0000256" key="8">
    <source>
        <dbReference type="ARBA" id="ARBA00023242"/>
    </source>
</evidence>
<evidence type="ECO:0000256" key="7">
    <source>
        <dbReference type="ARBA" id="ARBA00023163"/>
    </source>
</evidence>
<dbReference type="GO" id="GO:0005634">
    <property type="term" value="C:nucleus"/>
    <property type="evidence" value="ECO:0007669"/>
    <property type="project" value="UniProtKB-SubCell"/>
</dbReference>
<feature type="region of interest" description="Disordered" evidence="10">
    <location>
        <begin position="343"/>
        <end position="415"/>
    </location>
</feature>
<evidence type="ECO:0000256" key="6">
    <source>
        <dbReference type="ARBA" id="ARBA00023015"/>
    </source>
</evidence>
<keyword evidence="4" id="KW-0227">DNA damage</keyword>
<dbReference type="PANTHER" id="PTHR31571">
    <property type="entry name" value="ALTERED INHERITANCE OF MITOCHONDRIA PROTEIN 6"/>
    <property type="match status" value="1"/>
</dbReference>
<proteinExistence type="predicted"/>
<dbReference type="GO" id="GO:0006974">
    <property type="term" value="P:DNA damage response"/>
    <property type="evidence" value="ECO:0007669"/>
    <property type="project" value="UniProtKB-KW"/>
</dbReference>
<dbReference type="Pfam" id="PF08214">
    <property type="entry name" value="HAT_KAT11"/>
    <property type="match status" value="1"/>
</dbReference>
<comment type="caution">
    <text evidence="11">The sequence shown here is derived from an EMBL/GenBank/DDBJ whole genome shotgun (WGS) entry which is preliminary data.</text>
</comment>
<evidence type="ECO:0000256" key="4">
    <source>
        <dbReference type="ARBA" id="ARBA00022763"/>
    </source>
</evidence>
<reference evidence="11" key="1">
    <citation type="submission" date="2022-07" db="EMBL/GenBank/DDBJ databases">
        <title>Fungi with potential for degradation of polypropylene.</title>
        <authorList>
            <person name="Gostincar C."/>
        </authorList>
    </citation>
    <scope>NUCLEOTIDE SEQUENCE</scope>
    <source>
        <strain evidence="11">EXF-13287</strain>
    </source>
</reference>
<evidence type="ECO:0000256" key="9">
    <source>
        <dbReference type="ARBA" id="ARBA00048940"/>
    </source>
</evidence>
<name>A0AA38SHN6_9PEZI</name>
<dbReference type="GO" id="GO:0032931">
    <property type="term" value="F:histone H3K56 acetyltransferase activity"/>
    <property type="evidence" value="ECO:0007669"/>
    <property type="project" value="TreeGrafter"/>
</dbReference>
<keyword evidence="12" id="KW-1185">Reference proteome</keyword>
<feature type="compositionally biased region" description="Basic residues" evidence="10">
    <location>
        <begin position="403"/>
        <end position="415"/>
    </location>
</feature>
<comment type="catalytic activity">
    <reaction evidence="9">
        <text>L-lysyl-[histone] + acetyl-CoA = N(6)-acetyl-L-lysyl-[histone] + CoA + H(+)</text>
        <dbReference type="Rhea" id="RHEA:21992"/>
        <dbReference type="Rhea" id="RHEA-COMP:9845"/>
        <dbReference type="Rhea" id="RHEA-COMP:11338"/>
        <dbReference type="ChEBI" id="CHEBI:15378"/>
        <dbReference type="ChEBI" id="CHEBI:29969"/>
        <dbReference type="ChEBI" id="CHEBI:57287"/>
        <dbReference type="ChEBI" id="CHEBI:57288"/>
        <dbReference type="ChEBI" id="CHEBI:61930"/>
        <dbReference type="EC" id="2.3.1.48"/>
    </reaction>
    <physiologicalReaction direction="left-to-right" evidence="9">
        <dbReference type="Rhea" id="RHEA:21993"/>
    </physiologicalReaction>
</comment>
<dbReference type="AlphaFoldDB" id="A0AA38SHN6"/>
<evidence type="ECO:0000256" key="5">
    <source>
        <dbReference type="ARBA" id="ARBA00022990"/>
    </source>
</evidence>
<keyword evidence="5" id="KW-0007">Acetylation</keyword>
<dbReference type="InterPro" id="IPR051236">
    <property type="entry name" value="HAT_RTT109-like"/>
</dbReference>
<organism evidence="11 12">
    <name type="scientific">Coniochaeta hoffmannii</name>
    <dbReference type="NCBI Taxonomy" id="91930"/>
    <lineage>
        <taxon>Eukaryota</taxon>
        <taxon>Fungi</taxon>
        <taxon>Dikarya</taxon>
        <taxon>Ascomycota</taxon>
        <taxon>Pezizomycotina</taxon>
        <taxon>Sordariomycetes</taxon>
        <taxon>Sordariomycetidae</taxon>
        <taxon>Coniochaetales</taxon>
        <taxon>Coniochaetaceae</taxon>
        <taxon>Coniochaeta</taxon>
    </lineage>
</organism>
<feature type="region of interest" description="Disordered" evidence="10">
    <location>
        <begin position="527"/>
        <end position="554"/>
    </location>
</feature>
<feature type="compositionally biased region" description="Polar residues" evidence="10">
    <location>
        <begin position="349"/>
        <end position="360"/>
    </location>
</feature>